<dbReference type="Ensembl" id="ENSCSET00000021189.1">
    <property type="protein sequence ID" value="ENSCSEP00000020917.1"/>
    <property type="gene ID" value="ENSCSEG00000013366.1"/>
</dbReference>
<reference evidence="2" key="2">
    <citation type="submission" date="2025-08" db="UniProtKB">
        <authorList>
            <consortium name="Ensembl"/>
        </authorList>
    </citation>
    <scope>IDENTIFICATION</scope>
</reference>
<evidence type="ECO:0000313" key="2">
    <source>
        <dbReference type="Ensembl" id="ENSCSEP00000020917.1"/>
    </source>
</evidence>
<proteinExistence type="predicted"/>
<protein>
    <submittedName>
        <fullName evidence="2">Uncharacterized protein</fullName>
    </submittedName>
</protein>
<keyword evidence="3" id="KW-1185">Reference proteome</keyword>
<name>A0A3P8W337_CYNSE</name>
<feature type="transmembrane region" description="Helical" evidence="1">
    <location>
        <begin position="54"/>
        <end position="73"/>
    </location>
</feature>
<sequence length="84" mass="9857">MNFTHLVSLAHALASNGFICLRFTCKSLNLSYRVKVYQAVWVRHLKRDEEKKRLAAVCTSLLCLYIGILEITAEVSYRPRFHWR</sequence>
<evidence type="ECO:0000256" key="1">
    <source>
        <dbReference type="SAM" id="Phobius"/>
    </source>
</evidence>
<keyword evidence="1" id="KW-1133">Transmembrane helix</keyword>
<dbReference type="STRING" id="244447.ENSCSEP00000020917"/>
<keyword evidence="1" id="KW-0812">Transmembrane</keyword>
<reference evidence="2" key="3">
    <citation type="submission" date="2025-09" db="UniProtKB">
        <authorList>
            <consortium name="Ensembl"/>
        </authorList>
    </citation>
    <scope>IDENTIFICATION</scope>
</reference>
<dbReference type="InParanoid" id="A0A3P8W337"/>
<accession>A0A3P8W337</accession>
<evidence type="ECO:0000313" key="3">
    <source>
        <dbReference type="Proteomes" id="UP000265120"/>
    </source>
</evidence>
<reference evidence="2 3" key="1">
    <citation type="journal article" date="2014" name="Nat. Genet.">
        <title>Whole-genome sequence of a flatfish provides insights into ZW sex chromosome evolution and adaptation to a benthic lifestyle.</title>
        <authorList>
            <person name="Chen S."/>
            <person name="Zhang G."/>
            <person name="Shao C."/>
            <person name="Huang Q."/>
            <person name="Liu G."/>
            <person name="Zhang P."/>
            <person name="Song W."/>
            <person name="An N."/>
            <person name="Chalopin D."/>
            <person name="Volff J.N."/>
            <person name="Hong Y."/>
            <person name="Li Q."/>
            <person name="Sha Z."/>
            <person name="Zhou H."/>
            <person name="Xie M."/>
            <person name="Yu Q."/>
            <person name="Liu Y."/>
            <person name="Xiang H."/>
            <person name="Wang N."/>
            <person name="Wu K."/>
            <person name="Yang C."/>
            <person name="Zhou Q."/>
            <person name="Liao X."/>
            <person name="Yang L."/>
            <person name="Hu Q."/>
            <person name="Zhang J."/>
            <person name="Meng L."/>
            <person name="Jin L."/>
            <person name="Tian Y."/>
            <person name="Lian J."/>
            <person name="Yang J."/>
            <person name="Miao G."/>
            <person name="Liu S."/>
            <person name="Liang Z."/>
            <person name="Yan F."/>
            <person name="Li Y."/>
            <person name="Sun B."/>
            <person name="Zhang H."/>
            <person name="Zhang J."/>
            <person name="Zhu Y."/>
            <person name="Du M."/>
            <person name="Zhao Y."/>
            <person name="Schartl M."/>
            <person name="Tang Q."/>
            <person name="Wang J."/>
        </authorList>
    </citation>
    <scope>NUCLEOTIDE SEQUENCE</scope>
</reference>
<keyword evidence="1" id="KW-0472">Membrane</keyword>
<dbReference type="GeneTree" id="ENSGT01000000216059"/>
<dbReference type="AlphaFoldDB" id="A0A3P8W337"/>
<dbReference type="Proteomes" id="UP000265120">
    <property type="component" value="Chromosome 16"/>
</dbReference>
<organism evidence="2 3">
    <name type="scientific">Cynoglossus semilaevis</name>
    <name type="common">Tongue sole</name>
    <dbReference type="NCBI Taxonomy" id="244447"/>
    <lineage>
        <taxon>Eukaryota</taxon>
        <taxon>Metazoa</taxon>
        <taxon>Chordata</taxon>
        <taxon>Craniata</taxon>
        <taxon>Vertebrata</taxon>
        <taxon>Euteleostomi</taxon>
        <taxon>Actinopterygii</taxon>
        <taxon>Neopterygii</taxon>
        <taxon>Teleostei</taxon>
        <taxon>Neoteleostei</taxon>
        <taxon>Acanthomorphata</taxon>
        <taxon>Carangaria</taxon>
        <taxon>Pleuronectiformes</taxon>
        <taxon>Pleuronectoidei</taxon>
        <taxon>Cynoglossidae</taxon>
        <taxon>Cynoglossinae</taxon>
        <taxon>Cynoglossus</taxon>
    </lineage>
</organism>